<reference evidence="1" key="1">
    <citation type="submission" date="2021-02" db="EMBL/GenBank/DDBJ databases">
        <title>Metagenome analyses of Stigonema ocellatum DSM 106950, Chlorogloea purpurea SAG 13.99 and Gomphosphaeria aponina DSM 107014.</title>
        <authorList>
            <person name="Marter P."/>
            <person name="Huang S."/>
        </authorList>
    </citation>
    <scope>NUCLEOTIDE SEQUENCE</scope>
    <source>
        <strain evidence="1">JP213</strain>
    </source>
</reference>
<dbReference type="Pfam" id="PF09700">
    <property type="entry name" value="Cas_Cmr3"/>
    <property type="match status" value="1"/>
</dbReference>
<dbReference type="Gene3D" id="2.60.40.4350">
    <property type="match status" value="1"/>
</dbReference>
<organism evidence="1 2">
    <name type="scientific">Gomphosphaeria aponina SAG 52.96 = DSM 107014</name>
    <dbReference type="NCBI Taxonomy" id="1521640"/>
    <lineage>
        <taxon>Bacteria</taxon>
        <taxon>Bacillati</taxon>
        <taxon>Cyanobacteriota</taxon>
        <taxon>Cyanophyceae</taxon>
        <taxon>Oscillatoriophycideae</taxon>
        <taxon>Chroococcales</taxon>
        <taxon>Gomphosphaeriaceae</taxon>
        <taxon>Gomphosphaeria</taxon>
    </lineage>
</organism>
<dbReference type="AlphaFoldDB" id="A0A941GY00"/>
<sequence length="387" mass="44663">MKWFKITPLDVLLFRDGKPFSPGERAWAGSIFPPPSHALVGAIRGLIQSDINLKLKGVFLTFNNELYFPFPLSYDRECLCKTDNVLTPIPLIPLSWDNHHPLHNLLETDPNRPQPMVFQNEPCFDNNSEPNYPAYLNYQTILEYLENGHISAKTWEKIPKTFSIPWQIETRSHNSIDQETGQVLDADGYFVENAIRLQEGWSLAISIEAKDEKELLNLSENSYSIRLGGEGHYAILESCQQLGEQWQKIQKVSQVNYKKSGKKIAYLVTPGVFERRQKQYNDHSYCKASPWEWTTAYPSNPNQEKGCLVSFVTDKPLVISNRMRFNDNISTPAPQVYAAPAGSVYYLEAEQEITLFQDNSTSQRIQRWRDLGYSEFFWISYPNFIKE</sequence>
<evidence type="ECO:0000313" key="1">
    <source>
        <dbReference type="EMBL" id="MBR8829491.1"/>
    </source>
</evidence>
<dbReference type="InterPro" id="IPR019117">
    <property type="entry name" value="CRISPR-assoc_protein_Cmr3"/>
</dbReference>
<protein>
    <submittedName>
        <fullName evidence="1">CRISPR-associated protein Cmr3</fullName>
    </submittedName>
</protein>
<proteinExistence type="predicted"/>
<accession>A0A941GY00</accession>
<dbReference type="Gene3D" id="3.30.70.2940">
    <property type="match status" value="1"/>
</dbReference>
<gene>
    <name evidence="1" type="ORF">DSM107014_16615</name>
</gene>
<name>A0A941GY00_9CHRO</name>
<comment type="caution">
    <text evidence="1">The sequence shown here is derived from an EMBL/GenBank/DDBJ whole genome shotgun (WGS) entry which is preliminary data.</text>
</comment>
<dbReference type="EMBL" id="JADQBC010000139">
    <property type="protein sequence ID" value="MBR8829491.1"/>
    <property type="molecule type" value="Genomic_DNA"/>
</dbReference>
<evidence type="ECO:0000313" key="2">
    <source>
        <dbReference type="Proteomes" id="UP000767446"/>
    </source>
</evidence>
<dbReference type="Proteomes" id="UP000767446">
    <property type="component" value="Unassembled WGS sequence"/>
</dbReference>